<gene>
    <name evidence="3" type="ORF">TWF718_009814</name>
</gene>
<dbReference type="EMBL" id="JAVHNR010000007">
    <property type="protein sequence ID" value="KAK6337029.1"/>
    <property type="molecule type" value="Genomic_DNA"/>
</dbReference>
<sequence>MLVLVSVSLALLTTCLALPQVRQVTSSNSLPEDYPPHIPWGPGGLADFPEIVDETNLANEAPQQAVQPAPDNIIAQINEIWDPFLDPEFNPVDETAIEDFKEPINMVIANMLAGINPPAILNGPAVNNANQLHVQQPEVFIDENEDEEIDAGNTSLHDITEVDFSEDPGSTGLGYVDEMTSDSSQPFAYHPMVKRDVGLQKRDRGTGGESVDGTSSQEVVKSELKIITPAQWEFWYEALSDTAFGPLYDNIHAATDLGLDLEQAAFQAARISKGAMNPNAYLKLVFYPMYDKIKQFALISDSEDMAKELFDYQEPVKGMAEVNDSAIKEFLESFTDSSLAFSATAANIAGGDRKIKFTTNSEATSFESWAKDPSNASQGLVDLIKDLSTAIQIVFSALSTLQANYGFLGAQYQDIDFDEMAAEVDEDFVVEYPSVPAKASVKPDATSGLDPDGDMFRSRELPKVLPPIDSPQAAA</sequence>
<comment type="caution">
    <text evidence="3">The sequence shown here is derived from an EMBL/GenBank/DDBJ whole genome shotgun (WGS) entry which is preliminary data.</text>
</comment>
<protein>
    <submittedName>
        <fullName evidence="3">Uncharacterized protein</fullName>
    </submittedName>
</protein>
<keyword evidence="2" id="KW-0732">Signal</keyword>
<accession>A0AAN8RG26</accession>
<feature type="chain" id="PRO_5042880442" evidence="2">
    <location>
        <begin position="18"/>
        <end position="475"/>
    </location>
</feature>
<reference evidence="3 4" key="1">
    <citation type="submission" date="2019-10" db="EMBL/GenBank/DDBJ databases">
        <authorList>
            <person name="Palmer J.M."/>
        </authorList>
    </citation>
    <scope>NUCLEOTIDE SEQUENCE [LARGE SCALE GENOMIC DNA]</scope>
    <source>
        <strain evidence="3 4">TWF718</strain>
    </source>
</reference>
<dbReference type="AlphaFoldDB" id="A0AAN8RG26"/>
<evidence type="ECO:0000313" key="3">
    <source>
        <dbReference type="EMBL" id="KAK6337029.1"/>
    </source>
</evidence>
<feature type="signal peptide" evidence="2">
    <location>
        <begin position="1"/>
        <end position="17"/>
    </location>
</feature>
<name>A0AAN8RG26_9PEZI</name>
<keyword evidence="4" id="KW-1185">Reference proteome</keyword>
<feature type="region of interest" description="Disordered" evidence="1">
    <location>
        <begin position="438"/>
        <end position="475"/>
    </location>
</feature>
<dbReference type="Proteomes" id="UP001313282">
    <property type="component" value="Unassembled WGS sequence"/>
</dbReference>
<evidence type="ECO:0000256" key="2">
    <source>
        <dbReference type="SAM" id="SignalP"/>
    </source>
</evidence>
<evidence type="ECO:0000256" key="1">
    <source>
        <dbReference type="SAM" id="MobiDB-lite"/>
    </source>
</evidence>
<organism evidence="3 4">
    <name type="scientific">Orbilia javanica</name>
    <dbReference type="NCBI Taxonomy" id="47235"/>
    <lineage>
        <taxon>Eukaryota</taxon>
        <taxon>Fungi</taxon>
        <taxon>Dikarya</taxon>
        <taxon>Ascomycota</taxon>
        <taxon>Pezizomycotina</taxon>
        <taxon>Orbiliomycetes</taxon>
        <taxon>Orbiliales</taxon>
        <taxon>Orbiliaceae</taxon>
        <taxon>Orbilia</taxon>
    </lineage>
</organism>
<proteinExistence type="predicted"/>
<evidence type="ECO:0000313" key="4">
    <source>
        <dbReference type="Proteomes" id="UP001313282"/>
    </source>
</evidence>